<organism evidence="2 3">
    <name type="scientific">Paragonimus skrjabini miyazakii</name>
    <dbReference type="NCBI Taxonomy" id="59628"/>
    <lineage>
        <taxon>Eukaryota</taxon>
        <taxon>Metazoa</taxon>
        <taxon>Spiralia</taxon>
        <taxon>Lophotrochozoa</taxon>
        <taxon>Platyhelminthes</taxon>
        <taxon>Trematoda</taxon>
        <taxon>Digenea</taxon>
        <taxon>Plagiorchiida</taxon>
        <taxon>Troglotremata</taxon>
        <taxon>Troglotrematidae</taxon>
        <taxon>Paragonimus</taxon>
    </lineage>
</organism>
<comment type="caution">
    <text evidence="2">The sequence shown here is derived from an EMBL/GenBank/DDBJ whole genome shotgun (WGS) entry which is preliminary data.</text>
</comment>
<dbReference type="Proteomes" id="UP000822476">
    <property type="component" value="Unassembled WGS sequence"/>
</dbReference>
<evidence type="ECO:0000313" key="3">
    <source>
        <dbReference type="Proteomes" id="UP000822476"/>
    </source>
</evidence>
<gene>
    <name evidence="2" type="ORF">EG68_09039</name>
</gene>
<dbReference type="OrthoDB" id="6266578at2759"/>
<accession>A0A8S9YGP9</accession>
<dbReference type="AlphaFoldDB" id="A0A8S9YGP9"/>
<feature type="region of interest" description="Disordered" evidence="1">
    <location>
        <begin position="283"/>
        <end position="304"/>
    </location>
</feature>
<name>A0A8S9YGP9_9TREM</name>
<dbReference type="EMBL" id="JTDE01005971">
    <property type="protein sequence ID" value="KAF7246424.1"/>
    <property type="molecule type" value="Genomic_DNA"/>
</dbReference>
<sequence length="304" mass="33588">MINGEALGTPRAYTAAANARGSSLDDTFGAMAIGMLEQKPTYDVSDNGRSSTCVYCQRFWSAAQRCGHNPPLRPPRSRAYWPPSRWVTAPRGTSHRNVSSVPFVSFIVLFGWTKWVFCFDDIRSWCGVHYGPSQLFFRDQTVPTRTSHRKRHGPPNCGPSRIDVTTGNKTVPHRVCVSGAIPWDGIIGLKLLVRTGCAINLQRRMLEVGEDNIKLPPVVYTETTCKITGADIWDCRMLTAHSNRLQLPTEYSAAIVDKPEPSIVTSPEAQVFVEAATEEGLSKVQRSGEHIAHQSGERCNGSSQ</sequence>
<keyword evidence="3" id="KW-1185">Reference proteome</keyword>
<evidence type="ECO:0000313" key="2">
    <source>
        <dbReference type="EMBL" id="KAF7246424.1"/>
    </source>
</evidence>
<protein>
    <submittedName>
        <fullName evidence="2">Uncharacterized protein</fullName>
    </submittedName>
</protein>
<feature type="compositionally biased region" description="Basic and acidic residues" evidence="1">
    <location>
        <begin position="286"/>
        <end position="296"/>
    </location>
</feature>
<reference evidence="2" key="1">
    <citation type="submission" date="2019-07" db="EMBL/GenBank/DDBJ databases">
        <title>Annotation for the trematode Paragonimus miyazaki's.</title>
        <authorList>
            <person name="Choi Y.-J."/>
        </authorList>
    </citation>
    <scope>NUCLEOTIDE SEQUENCE</scope>
    <source>
        <strain evidence="2">Japan</strain>
    </source>
</reference>
<evidence type="ECO:0000256" key="1">
    <source>
        <dbReference type="SAM" id="MobiDB-lite"/>
    </source>
</evidence>
<feature type="region of interest" description="Disordered" evidence="1">
    <location>
        <begin position="145"/>
        <end position="164"/>
    </location>
</feature>
<proteinExistence type="predicted"/>